<reference evidence="3 4" key="1">
    <citation type="submission" date="2015-11" db="EMBL/GenBank/DDBJ databases">
        <title>Genomic analysis of 38 Legionella species identifies large and diverse effector repertoires.</title>
        <authorList>
            <person name="Burstein D."/>
            <person name="Amaro F."/>
            <person name="Zusman T."/>
            <person name="Lifshitz Z."/>
            <person name="Cohen O."/>
            <person name="Gilbert J.A."/>
            <person name="Pupko T."/>
            <person name="Shuman H.A."/>
            <person name="Segal G."/>
        </authorList>
    </citation>
    <scope>NUCLEOTIDE SEQUENCE [LARGE SCALE GENOMIC DNA]</scope>
    <source>
        <strain evidence="3 4">ATCC 49505</strain>
    </source>
</reference>
<protein>
    <submittedName>
        <fullName evidence="3">Effector protein B, substrate of the Dot/Icm secretion system</fullName>
    </submittedName>
</protein>
<proteinExistence type="predicted"/>
<dbReference type="EMBL" id="LNYK01000016">
    <property type="protein sequence ID" value="KTD21280.1"/>
    <property type="molecule type" value="Genomic_DNA"/>
</dbReference>
<feature type="transmembrane region" description="Helical" evidence="2">
    <location>
        <begin position="1203"/>
        <end position="1224"/>
    </location>
</feature>
<dbReference type="PATRIC" id="fig|45068.5.peg.1488"/>
<dbReference type="OrthoDB" id="5653708at2"/>
<accession>A0A0W0VM99</accession>
<feature type="coiled-coil region" evidence="1">
    <location>
        <begin position="440"/>
        <end position="474"/>
    </location>
</feature>
<dbReference type="Proteomes" id="UP000054997">
    <property type="component" value="Unassembled WGS sequence"/>
</dbReference>
<dbReference type="RefSeq" id="WP_058529365.1">
    <property type="nucleotide sequence ID" value="NZ_CAAAHZ010000003.1"/>
</dbReference>
<evidence type="ECO:0000256" key="2">
    <source>
        <dbReference type="SAM" id="Phobius"/>
    </source>
</evidence>
<name>A0A0W0VM99_9GAMM</name>
<feature type="coiled-coil region" evidence="1">
    <location>
        <begin position="833"/>
        <end position="890"/>
    </location>
</feature>
<comment type="caution">
    <text evidence="3">The sequence shown here is derived from an EMBL/GenBank/DDBJ whole genome shotgun (WGS) entry which is preliminary data.</text>
</comment>
<feature type="coiled-coil region" evidence="1">
    <location>
        <begin position="372"/>
        <end position="399"/>
    </location>
</feature>
<keyword evidence="4" id="KW-1185">Reference proteome</keyword>
<evidence type="ECO:0000313" key="3">
    <source>
        <dbReference type="EMBL" id="KTD21280.1"/>
    </source>
</evidence>
<organism evidence="3 4">
    <name type="scientific">Legionella londiniensis</name>
    <dbReference type="NCBI Taxonomy" id="45068"/>
    <lineage>
        <taxon>Bacteria</taxon>
        <taxon>Pseudomonadati</taxon>
        <taxon>Pseudomonadota</taxon>
        <taxon>Gammaproteobacteria</taxon>
        <taxon>Legionellales</taxon>
        <taxon>Legionellaceae</taxon>
        <taxon>Legionella</taxon>
    </lineage>
</organism>
<feature type="coiled-coil region" evidence="1">
    <location>
        <begin position="954"/>
        <end position="1009"/>
    </location>
</feature>
<keyword evidence="2" id="KW-0812">Transmembrane</keyword>
<feature type="coiled-coil region" evidence="1">
    <location>
        <begin position="771"/>
        <end position="805"/>
    </location>
</feature>
<dbReference type="Gene3D" id="1.10.287.2610">
    <property type="match status" value="1"/>
</dbReference>
<evidence type="ECO:0000313" key="4">
    <source>
        <dbReference type="Proteomes" id="UP000054997"/>
    </source>
</evidence>
<keyword evidence="1" id="KW-0175">Coiled coil</keyword>
<sequence>MGYPSFESTAIGQFFFAIKKRLEKAKFGNSSDEINAQKQINTINKIITILSQDILYYFDNGCQPGLIQKATLLGKKKELIAALNEIGFFRQMVSLYLNQQFPEITKQCLQSESLSGLEAKEAYIKQLKVLLCNQIANDSSIGSLARMSGDQNLLKDLLDCFDKLSLDLDDLYDSDNENIKEQVLIEKIQKDLPGLFFGNHPPLKITHQETYGFIKEIFEKLSDLPPTLQDLLPFLNPDAITTDLSSSFVAKLTAGIPIKKIEHTGGFKYRLVYKEEKKEDKTIDANAYFQSFLPKISEFLAEVMGKYYQDYPESQHVKHELSKNRLINDLIKKETIISEEEKLFIEACHLILIQTVQDNSFEEKLGDINKLDQSLESQVEAIDKRILKLQQRLRDYKENKISQFCAEHQINLDGELDLNYPLPAAIVIQDSSNFKAVEVRKTLEAANTKKMEELQQSKKKLLEKREEVTRLRQDTIKSFLEEEIRKNIGPIQELQQNILKLTENFAIKSSSKEIEEQIQQLLEQQRQLIEHKKSLNEFKVKESICSEILQNADNTALETIQKAYQAAVSDCEKEIESATQTLELRTAELQSSLEKAKQRELLESCNAEMIGRFIDDKKQELSTIIEKNKQIDTTLTEIDQAQDWNFCPLIASEVHGLFKQIESEIKEFAYRKKEPEQLFAEGALLSVKGASDALYFVNNLFINYETTKEIEKPLPPKRGDKDYKLKLNVYETQLLGYQIWEKTNRTFLKISKMLDKMKSKLQDLQKPVEIYESNLKKKQELKKLRKEYDENASAINAEVEVLEAVKPVLEKLETLNQKTNELSGSPSELISSLVNFLNEIRGLQSDYEDLTKLAEKIAKLKNKDHYEQMLQTAEKLLTGLQSRINNKIKEELGQYSSQVAGSLQAVDEIAFDETKAIFEKNQQILEERQRFLSQLPGEELLQRLKQEITKDEPLKEQAQKIDEILENKVKLTESLEKKALINKQLGERVKEREALVTKLSQELDDYIQNRNDKYRVKDTFFAGDKSERESFISELKQKLQHYSESNSSKEILDYIEENKSKFIGFNLQSLLNRIALGLTDLAKKVAANYEDEQVAAESPMPAQEILRLFKGKQGDHLAYAEAIEALYGKIQELDRYGSTLKEDDQKIVHEHAESLKTRVDGFVTAHSDDLPSKEQMTAFQKEFRLHLHSKDDIMCKHDSWKPLIANIALAVFTLGIALGIQLIASKVSTGRFAFFMDRSERLRREDAIEEKLAALEMQNGG</sequence>
<feature type="coiled-coil region" evidence="1">
    <location>
        <begin position="507"/>
        <end position="534"/>
    </location>
</feature>
<gene>
    <name evidence="3" type="primary">lepB_3</name>
    <name evidence="3" type="ORF">Llon_1378</name>
</gene>
<evidence type="ECO:0000256" key="1">
    <source>
        <dbReference type="SAM" id="Coils"/>
    </source>
</evidence>
<dbReference type="AlphaFoldDB" id="A0A0W0VM99"/>
<dbReference type="STRING" id="45068.Llon_1378"/>
<keyword evidence="2" id="KW-0472">Membrane</keyword>
<keyword evidence="2" id="KW-1133">Transmembrane helix</keyword>